<protein>
    <recommendedName>
        <fullName evidence="3">TFIIS N-terminal domain-containing protein</fullName>
    </recommendedName>
</protein>
<evidence type="ECO:0008006" key="3">
    <source>
        <dbReference type="Google" id="ProtNLM"/>
    </source>
</evidence>
<comment type="caution">
    <text evidence="1">The sequence shown here is derived from an EMBL/GenBank/DDBJ whole genome shotgun (WGS) entry which is preliminary data.</text>
</comment>
<dbReference type="STRING" id="205917.A0A4Y9YNE4"/>
<gene>
    <name evidence="1" type="ORF">EVG20_g6406</name>
</gene>
<evidence type="ECO:0000313" key="1">
    <source>
        <dbReference type="EMBL" id="TFY63233.1"/>
    </source>
</evidence>
<accession>A0A4Y9YNE4</accession>
<name>A0A4Y9YNE4_9AGAM</name>
<sequence>MEESTARVPVPGSSRPRVVIIPPDAPMVKEWRIRVQKVFLPRPGVVNLEALPEMDVLFTTIEAYDGMNHDTLMYSKIGRVLRLIHALPLESLPHDDDFHFRERALALIEKWVAGQGEMLASVHHVPVPAEATLQVAPADSEPVTPATSEPELALQGAMASLVLSD</sequence>
<dbReference type="EMBL" id="SEOQ01000426">
    <property type="protein sequence ID" value="TFY63233.1"/>
    <property type="molecule type" value="Genomic_DNA"/>
</dbReference>
<organism evidence="1 2">
    <name type="scientific">Dentipellis fragilis</name>
    <dbReference type="NCBI Taxonomy" id="205917"/>
    <lineage>
        <taxon>Eukaryota</taxon>
        <taxon>Fungi</taxon>
        <taxon>Dikarya</taxon>
        <taxon>Basidiomycota</taxon>
        <taxon>Agaricomycotina</taxon>
        <taxon>Agaricomycetes</taxon>
        <taxon>Russulales</taxon>
        <taxon>Hericiaceae</taxon>
        <taxon>Dentipellis</taxon>
    </lineage>
</organism>
<dbReference type="Proteomes" id="UP000298327">
    <property type="component" value="Unassembled WGS sequence"/>
</dbReference>
<proteinExistence type="predicted"/>
<dbReference type="OrthoDB" id="62853at2759"/>
<reference evidence="1 2" key="1">
    <citation type="submission" date="2019-02" db="EMBL/GenBank/DDBJ databases">
        <title>Genome sequencing of the rare red list fungi Dentipellis fragilis.</title>
        <authorList>
            <person name="Buettner E."/>
            <person name="Kellner H."/>
        </authorList>
    </citation>
    <scope>NUCLEOTIDE SEQUENCE [LARGE SCALE GENOMIC DNA]</scope>
    <source>
        <strain evidence="1 2">DSM 105465</strain>
    </source>
</reference>
<dbReference type="AlphaFoldDB" id="A0A4Y9YNE4"/>
<keyword evidence="2" id="KW-1185">Reference proteome</keyword>
<evidence type="ECO:0000313" key="2">
    <source>
        <dbReference type="Proteomes" id="UP000298327"/>
    </source>
</evidence>